<dbReference type="GO" id="GO:0000271">
    <property type="term" value="P:polysaccharide biosynthetic process"/>
    <property type="evidence" value="ECO:0007669"/>
    <property type="project" value="TreeGrafter"/>
</dbReference>
<organism evidence="3 4">
    <name type="scientific">Alitibacter langaaensis DSM 22999</name>
    <dbReference type="NCBI Taxonomy" id="1122935"/>
    <lineage>
        <taxon>Bacteria</taxon>
        <taxon>Pseudomonadati</taxon>
        <taxon>Pseudomonadota</taxon>
        <taxon>Gammaproteobacteria</taxon>
        <taxon>Pasteurellales</taxon>
        <taxon>Pasteurellaceae</taxon>
        <taxon>Alitibacter</taxon>
    </lineage>
</organism>
<accession>A0A2U0TH79</accession>
<evidence type="ECO:0000259" key="2">
    <source>
        <dbReference type="Pfam" id="PF01757"/>
    </source>
</evidence>
<dbReference type="Proteomes" id="UP000245909">
    <property type="component" value="Unassembled WGS sequence"/>
</dbReference>
<feature type="transmembrane region" description="Helical" evidence="1">
    <location>
        <begin position="98"/>
        <end position="116"/>
    </location>
</feature>
<dbReference type="InterPro" id="IPR050879">
    <property type="entry name" value="Acyltransferase_3"/>
</dbReference>
<sequence length="188" mass="21234">MKSLNTAYLSRIDHLRFFAALLVIAVHIKGKLSPATEGLGLSSAFLSIENFAKNWIFSGSIGVSLFLVLTGFLFCLISDLGEKKIKYSGFIYNRILRIFPMMVLLVFVVITASRQTSTPMDIFRILTLQLNTGHSYTGWGHEVYPSGPIWTISVEFQFYLLFPFLALFLARYGAKYLLGLVFLMILIK</sequence>
<dbReference type="PANTHER" id="PTHR23028:SF53">
    <property type="entry name" value="ACYL_TRANSF_3 DOMAIN-CONTAINING PROTEIN"/>
    <property type="match status" value="1"/>
</dbReference>
<protein>
    <submittedName>
        <fullName evidence="3">Acyltransferase-like protein</fullName>
    </submittedName>
</protein>
<name>A0A2U0TH79_9PAST</name>
<reference evidence="3 4" key="1">
    <citation type="submission" date="2018-05" db="EMBL/GenBank/DDBJ databases">
        <title>Genomic Encyclopedia of Type Strains, Phase IV (KMG-IV): sequencing the most valuable type-strain genomes for metagenomic binning, comparative biology and taxonomic classification.</title>
        <authorList>
            <person name="Goeker M."/>
        </authorList>
    </citation>
    <scope>NUCLEOTIDE SEQUENCE [LARGE SCALE GENOMIC DNA]</scope>
    <source>
        <strain evidence="3 4">DSM 22999</strain>
    </source>
</reference>
<evidence type="ECO:0000313" key="3">
    <source>
        <dbReference type="EMBL" id="PVX42961.1"/>
    </source>
</evidence>
<keyword evidence="1" id="KW-0812">Transmembrane</keyword>
<dbReference type="RefSeq" id="WP_207774981.1">
    <property type="nucleotide sequence ID" value="NZ_QENU01000001.1"/>
</dbReference>
<dbReference type="InterPro" id="IPR002656">
    <property type="entry name" value="Acyl_transf_3_dom"/>
</dbReference>
<feature type="domain" description="Acyltransferase 3" evidence="2">
    <location>
        <begin position="11"/>
        <end position="187"/>
    </location>
</feature>
<keyword evidence="1" id="KW-1133">Transmembrane helix</keyword>
<dbReference type="PANTHER" id="PTHR23028">
    <property type="entry name" value="ACETYLTRANSFERASE"/>
    <property type="match status" value="1"/>
</dbReference>
<feature type="transmembrane region" description="Helical" evidence="1">
    <location>
        <begin position="158"/>
        <end position="187"/>
    </location>
</feature>
<gene>
    <name evidence="3" type="ORF">C8D76_101300</name>
</gene>
<keyword evidence="3" id="KW-0012">Acyltransferase</keyword>
<dbReference type="Pfam" id="PF01757">
    <property type="entry name" value="Acyl_transf_3"/>
    <property type="match status" value="1"/>
</dbReference>
<evidence type="ECO:0000256" key="1">
    <source>
        <dbReference type="SAM" id="Phobius"/>
    </source>
</evidence>
<evidence type="ECO:0000313" key="4">
    <source>
        <dbReference type="Proteomes" id="UP000245909"/>
    </source>
</evidence>
<dbReference type="GO" id="GO:0016020">
    <property type="term" value="C:membrane"/>
    <property type="evidence" value="ECO:0007669"/>
    <property type="project" value="TreeGrafter"/>
</dbReference>
<keyword evidence="1" id="KW-0472">Membrane</keyword>
<dbReference type="EMBL" id="QENU01000001">
    <property type="protein sequence ID" value="PVX42961.1"/>
    <property type="molecule type" value="Genomic_DNA"/>
</dbReference>
<comment type="caution">
    <text evidence="3">The sequence shown here is derived from an EMBL/GenBank/DDBJ whole genome shotgun (WGS) entry which is preliminary data.</text>
</comment>
<dbReference type="GO" id="GO:0016747">
    <property type="term" value="F:acyltransferase activity, transferring groups other than amino-acyl groups"/>
    <property type="evidence" value="ECO:0007669"/>
    <property type="project" value="InterPro"/>
</dbReference>
<feature type="transmembrane region" description="Helical" evidence="1">
    <location>
        <begin position="54"/>
        <end position="77"/>
    </location>
</feature>
<keyword evidence="4" id="KW-1185">Reference proteome</keyword>
<proteinExistence type="predicted"/>
<dbReference type="AlphaFoldDB" id="A0A2U0TH79"/>
<keyword evidence="3" id="KW-0808">Transferase</keyword>